<dbReference type="EMBL" id="KI894028">
    <property type="protein sequence ID" value="OBR87345.1"/>
    <property type="molecule type" value="Genomic_DNA"/>
</dbReference>
<dbReference type="VEuPathDB" id="FungiDB:I303_01547"/>
<keyword evidence="8" id="KW-0812">Transmembrane</keyword>
<sequence length="640" mass="71143">MPRLTSLLSAATLVAGAAKAATIEHWWNITYAQANPDGLQERRVIGVNNSWPPPMLTATQGDVVIVHATNGLGDDKVGTALHTHGMFFNGSNWADGAVGTNQCPIPNGYTMDYLIDTTLQTGTYWIHGHHEGQNTDGLRAPFVISPQNHTGRSDNVTWDEEYTLVVSDWYHDEYPDLIANEFMTWTNPTGAEPVPKSAVCYVAKNGSYIHSNEDLMKGVGVSDDAEIAFEAGKTYKIHIVNMGTLGMFWIKMDQHQMKIIEMDGIEHEPYPIDVLTVSVAQRYSIIVEALNTTGTNYAMMIMQDTDMYDAVPDDLQLNNTIQITYDSSAPKAVAVETGIDDIPTFNDTELHPVLKNELLQPNVHFELNAFFDTYDDGTNRASFNNITYQMPMVPSMFTAASMGQDAYNTAVFGAQTNAFVYNHHDIVELTVFNWDAGFHPFHFHGHEFQIVHKSFDVTSDDRTINPLIDETQTNPARRDTIVIPPTGSVTLRFRADNPGAWMFHCHIDWHLSSGLAAIFIEAVDAFQATNQTTNAVPQQVYDHCKFWDTPTSGNIVGKFSTTDFKGQPYGPFPLQMGWTKKAIGALAGCIITVLLGVATIVWYASGELDESELEEEVRYKLQAKEGKVPLWKRVLPNKSG</sequence>
<evidence type="ECO:0000259" key="11">
    <source>
        <dbReference type="Pfam" id="PF07731"/>
    </source>
</evidence>
<dbReference type="CDD" id="cd13877">
    <property type="entry name" value="CuRO_2_Fet3p_like"/>
    <property type="match status" value="1"/>
</dbReference>
<feature type="transmembrane region" description="Helical" evidence="8">
    <location>
        <begin position="582"/>
        <end position="604"/>
    </location>
</feature>
<evidence type="ECO:0000256" key="5">
    <source>
        <dbReference type="ARBA" id="ARBA00023008"/>
    </source>
</evidence>
<dbReference type="PROSITE" id="PS00079">
    <property type="entry name" value="MULTICOPPER_OXIDASE1"/>
    <property type="match status" value="1"/>
</dbReference>
<dbReference type="Pfam" id="PF07732">
    <property type="entry name" value="Cu-oxidase_3"/>
    <property type="match status" value="1"/>
</dbReference>
<reference evidence="14" key="2">
    <citation type="submission" date="2013-07" db="EMBL/GenBank/DDBJ databases">
        <authorList>
            <consortium name="The Broad Institute Genome Sequencing Platform"/>
            <person name="Cuomo C."/>
            <person name="Litvintseva A."/>
            <person name="Chen Y."/>
            <person name="Heitman J."/>
            <person name="Sun S."/>
            <person name="Springer D."/>
            <person name="Dromer F."/>
            <person name="Young S.K."/>
            <person name="Zeng Q."/>
            <person name="Gargeya S."/>
            <person name="Fitzgerald M."/>
            <person name="Abouelleil A."/>
            <person name="Alvarado L."/>
            <person name="Berlin A.M."/>
            <person name="Chapman S.B."/>
            <person name="Dewar J."/>
            <person name="Goldberg J."/>
            <person name="Griggs A."/>
            <person name="Gujja S."/>
            <person name="Hansen M."/>
            <person name="Howarth C."/>
            <person name="Imamovic A."/>
            <person name="Larimer J."/>
            <person name="McCowan C."/>
            <person name="Murphy C."/>
            <person name="Pearson M."/>
            <person name="Priest M."/>
            <person name="Roberts A."/>
            <person name="Saif S."/>
            <person name="Shea T."/>
            <person name="Sykes S."/>
            <person name="Wortman J."/>
            <person name="Nusbaum C."/>
            <person name="Birren B."/>
        </authorList>
    </citation>
    <scope>NUCLEOTIDE SEQUENCE</scope>
    <source>
        <strain evidence="14">CBS 10117</strain>
    </source>
</reference>
<dbReference type="InterPro" id="IPR033138">
    <property type="entry name" value="Cu_oxidase_CS"/>
</dbReference>
<dbReference type="GO" id="GO:0033215">
    <property type="term" value="P:reductive iron assimilation"/>
    <property type="evidence" value="ECO:0007669"/>
    <property type="project" value="TreeGrafter"/>
</dbReference>
<feature type="domain" description="Plastocyanin-like" evidence="12">
    <location>
        <begin position="29"/>
        <end position="148"/>
    </location>
</feature>
<dbReference type="OrthoDB" id="2121828at2759"/>
<dbReference type="AlphaFoldDB" id="A0A1A6ABA8"/>
<keyword evidence="8" id="KW-0472">Membrane</keyword>
<dbReference type="Pfam" id="PF07731">
    <property type="entry name" value="Cu-oxidase_2"/>
    <property type="match status" value="1"/>
</dbReference>
<evidence type="ECO:0000256" key="1">
    <source>
        <dbReference type="ARBA" id="ARBA00010609"/>
    </source>
</evidence>
<reference evidence="13" key="1">
    <citation type="submission" date="2013-07" db="EMBL/GenBank/DDBJ databases">
        <title>The Genome Sequence of Cryptococcus dejecticola CBS10117.</title>
        <authorList>
            <consortium name="The Broad Institute Genome Sequencing Platform"/>
            <person name="Cuomo C."/>
            <person name="Litvintseva A."/>
            <person name="Chen Y."/>
            <person name="Heitman J."/>
            <person name="Sun S."/>
            <person name="Springer D."/>
            <person name="Dromer F."/>
            <person name="Young S.K."/>
            <person name="Zeng Q."/>
            <person name="Gargeya S."/>
            <person name="Fitzgerald M."/>
            <person name="Abouelleil A."/>
            <person name="Alvarado L."/>
            <person name="Berlin A.M."/>
            <person name="Chapman S.B."/>
            <person name="Dewar J."/>
            <person name="Goldberg J."/>
            <person name="Griggs A."/>
            <person name="Gujja S."/>
            <person name="Hansen M."/>
            <person name="Howarth C."/>
            <person name="Imamovic A."/>
            <person name="Larimer J."/>
            <person name="McCowan C."/>
            <person name="Murphy C."/>
            <person name="Pearson M."/>
            <person name="Priest M."/>
            <person name="Roberts A."/>
            <person name="Saif S."/>
            <person name="Shea T."/>
            <person name="Sykes S."/>
            <person name="Wortman J."/>
            <person name="Nusbaum C."/>
            <person name="Birren B."/>
        </authorList>
    </citation>
    <scope>NUCLEOTIDE SEQUENCE [LARGE SCALE GENOMIC DNA]</scope>
    <source>
        <strain evidence="13">CBS 10117</strain>
    </source>
</reference>
<keyword evidence="2" id="KW-0479">Metal-binding</keyword>
<evidence type="ECO:0000313" key="13">
    <source>
        <dbReference type="EMBL" id="OBR87345.1"/>
    </source>
</evidence>
<keyword evidence="5" id="KW-0186">Copper</keyword>
<dbReference type="PANTHER" id="PTHR11709:SF361">
    <property type="entry name" value="IRON TRANSPORT MULTICOPPER OXIDASE FET3"/>
    <property type="match status" value="1"/>
</dbReference>
<dbReference type="GO" id="GO:0004322">
    <property type="term" value="F:ferroxidase activity"/>
    <property type="evidence" value="ECO:0007669"/>
    <property type="project" value="TreeGrafter"/>
</dbReference>
<dbReference type="CDD" id="cd13899">
    <property type="entry name" value="CuRO_3_Fet3p"/>
    <property type="match status" value="1"/>
</dbReference>
<dbReference type="PANTHER" id="PTHR11709">
    <property type="entry name" value="MULTI-COPPER OXIDASE"/>
    <property type="match status" value="1"/>
</dbReference>
<dbReference type="InterPro" id="IPR001117">
    <property type="entry name" value="Cu-oxidase_2nd"/>
</dbReference>
<keyword evidence="15" id="KW-1185">Reference proteome</keyword>
<protein>
    <submittedName>
        <fullName evidence="13">Acidic laccase</fullName>
    </submittedName>
</protein>
<dbReference type="InterPro" id="IPR011707">
    <property type="entry name" value="Cu-oxidase-like_N"/>
</dbReference>
<keyword evidence="4" id="KW-0560">Oxidoreductase</keyword>
<accession>A0A1A6ABA8</accession>
<keyword evidence="8" id="KW-1133">Transmembrane helix</keyword>
<name>A0A1A6ABA8_9TREE</name>
<evidence type="ECO:0000256" key="3">
    <source>
        <dbReference type="ARBA" id="ARBA00022729"/>
    </source>
</evidence>
<comment type="similarity">
    <text evidence="1">Belongs to the multicopper oxidase family.</text>
</comment>
<dbReference type="Proteomes" id="UP000078595">
    <property type="component" value="Chromosome 2"/>
</dbReference>
<dbReference type="GO" id="GO:0033573">
    <property type="term" value="C:high-affinity iron permease complex"/>
    <property type="evidence" value="ECO:0007669"/>
    <property type="project" value="TreeGrafter"/>
</dbReference>
<dbReference type="PROSITE" id="PS00080">
    <property type="entry name" value="MULTICOPPER_OXIDASE2"/>
    <property type="match status" value="1"/>
</dbReference>
<dbReference type="InterPro" id="IPR008972">
    <property type="entry name" value="Cupredoxin"/>
</dbReference>
<evidence type="ECO:0000256" key="9">
    <source>
        <dbReference type="SAM" id="SignalP"/>
    </source>
</evidence>
<dbReference type="InterPro" id="IPR011706">
    <property type="entry name" value="Cu-oxidase_C"/>
</dbReference>
<keyword evidence="3 9" id="KW-0732">Signal</keyword>
<evidence type="ECO:0000313" key="14">
    <source>
        <dbReference type="EMBL" id="WWC59750.1"/>
    </source>
</evidence>
<evidence type="ECO:0000256" key="2">
    <source>
        <dbReference type="ARBA" id="ARBA00022723"/>
    </source>
</evidence>
<dbReference type="GeneID" id="28965246"/>
<dbReference type="InterPro" id="IPR044130">
    <property type="entry name" value="CuRO_2_Fet3-like"/>
</dbReference>
<dbReference type="SUPFAM" id="SSF49503">
    <property type="entry name" value="Cupredoxins"/>
    <property type="match status" value="3"/>
</dbReference>
<dbReference type="CDD" id="cd13851">
    <property type="entry name" value="CuRO_1_Fet3p"/>
    <property type="match status" value="1"/>
</dbReference>
<feature type="domain" description="Plastocyanin-like" evidence="10">
    <location>
        <begin position="160"/>
        <end position="306"/>
    </location>
</feature>
<evidence type="ECO:0000256" key="4">
    <source>
        <dbReference type="ARBA" id="ARBA00023002"/>
    </source>
</evidence>
<feature type="signal peptide" evidence="9">
    <location>
        <begin position="1"/>
        <end position="20"/>
    </location>
</feature>
<dbReference type="KEGG" id="kdj:28965246"/>
<dbReference type="GO" id="GO:0010106">
    <property type="term" value="P:cellular response to iron ion starvation"/>
    <property type="evidence" value="ECO:0007669"/>
    <property type="project" value="TreeGrafter"/>
</dbReference>
<dbReference type="EMBL" id="CP144531">
    <property type="protein sequence ID" value="WWC59750.1"/>
    <property type="molecule type" value="Genomic_DNA"/>
</dbReference>
<evidence type="ECO:0000259" key="10">
    <source>
        <dbReference type="Pfam" id="PF00394"/>
    </source>
</evidence>
<evidence type="ECO:0000259" key="12">
    <source>
        <dbReference type="Pfam" id="PF07732"/>
    </source>
</evidence>
<proteinExistence type="inferred from homology"/>
<keyword evidence="6" id="KW-1015">Disulfide bond</keyword>
<dbReference type="GO" id="GO:0005507">
    <property type="term" value="F:copper ion binding"/>
    <property type="evidence" value="ECO:0007669"/>
    <property type="project" value="InterPro"/>
</dbReference>
<feature type="domain" description="Plastocyanin-like" evidence="11">
    <location>
        <begin position="392"/>
        <end position="522"/>
    </location>
</feature>
<feature type="chain" id="PRO_5008342268" evidence="9">
    <location>
        <begin position="21"/>
        <end position="640"/>
    </location>
</feature>
<evidence type="ECO:0000313" key="15">
    <source>
        <dbReference type="Proteomes" id="UP000078595"/>
    </source>
</evidence>
<dbReference type="Pfam" id="PF00394">
    <property type="entry name" value="Cu-oxidase"/>
    <property type="match status" value="1"/>
</dbReference>
<dbReference type="RefSeq" id="XP_018265187.1">
    <property type="nucleotide sequence ID" value="XM_018404906.1"/>
</dbReference>
<evidence type="ECO:0000256" key="6">
    <source>
        <dbReference type="ARBA" id="ARBA00023157"/>
    </source>
</evidence>
<dbReference type="Gene3D" id="2.60.40.420">
    <property type="entry name" value="Cupredoxins - blue copper proteins"/>
    <property type="match status" value="3"/>
</dbReference>
<dbReference type="InterPro" id="IPR045087">
    <property type="entry name" value="Cu-oxidase_fam"/>
</dbReference>
<gene>
    <name evidence="13" type="ORF">I303_01547</name>
    <name evidence="14" type="ORF">I303_102312</name>
</gene>
<reference evidence="14" key="3">
    <citation type="submission" date="2024-02" db="EMBL/GenBank/DDBJ databases">
        <title>Comparative genomics of Cryptococcus and Kwoniella reveals pathogenesis evolution and contrasting modes of karyotype evolution via chromosome fusion or intercentromeric recombination.</title>
        <authorList>
            <person name="Coelho M.A."/>
            <person name="David-Palma M."/>
            <person name="Shea T."/>
            <person name="Bowers K."/>
            <person name="McGinley-Smith S."/>
            <person name="Mohammad A.W."/>
            <person name="Gnirke A."/>
            <person name="Yurkov A.M."/>
            <person name="Nowrousian M."/>
            <person name="Sun S."/>
            <person name="Cuomo C.A."/>
            <person name="Heitman J."/>
        </authorList>
    </citation>
    <scope>NUCLEOTIDE SEQUENCE</scope>
    <source>
        <strain evidence="14">CBS 10117</strain>
    </source>
</reference>
<organism evidence="13">
    <name type="scientific">Kwoniella dejecticola CBS 10117</name>
    <dbReference type="NCBI Taxonomy" id="1296121"/>
    <lineage>
        <taxon>Eukaryota</taxon>
        <taxon>Fungi</taxon>
        <taxon>Dikarya</taxon>
        <taxon>Basidiomycota</taxon>
        <taxon>Agaricomycotina</taxon>
        <taxon>Tremellomycetes</taxon>
        <taxon>Tremellales</taxon>
        <taxon>Cryptococcaceae</taxon>
        <taxon>Kwoniella</taxon>
    </lineage>
</organism>
<evidence type="ECO:0000256" key="8">
    <source>
        <dbReference type="SAM" id="Phobius"/>
    </source>
</evidence>
<keyword evidence="7" id="KW-0325">Glycoprotein</keyword>
<dbReference type="STRING" id="1296121.A0A1A6ABA8"/>
<evidence type="ECO:0000256" key="7">
    <source>
        <dbReference type="ARBA" id="ARBA00023180"/>
    </source>
</evidence>
<dbReference type="InterPro" id="IPR002355">
    <property type="entry name" value="Cu_oxidase_Cu_BS"/>
</dbReference>
<dbReference type="FunFam" id="2.60.40.420:FF:000024">
    <property type="entry name" value="FET5p Multicopper oxidase"/>
    <property type="match status" value="1"/>
</dbReference>